<dbReference type="EMBL" id="PSQE01000001">
    <property type="protein sequence ID" value="RHN76890.1"/>
    <property type="molecule type" value="Genomic_DNA"/>
</dbReference>
<keyword evidence="8" id="KW-0223">Dioxygenase</keyword>
<evidence type="ECO:0000259" key="6">
    <source>
        <dbReference type="Pfam" id="PF03171"/>
    </source>
</evidence>
<dbReference type="OrthoDB" id="288590at2759"/>
<dbReference type="SUPFAM" id="SSF51197">
    <property type="entry name" value="Clavaminate synthase-like"/>
    <property type="match status" value="1"/>
</dbReference>
<evidence type="ECO:0000256" key="5">
    <source>
        <dbReference type="ARBA" id="ARBA00076740"/>
    </source>
</evidence>
<proteinExistence type="predicted"/>
<organism evidence="8">
    <name type="scientific">Medicago truncatula</name>
    <name type="common">Barrel medic</name>
    <name type="synonym">Medicago tribuloides</name>
    <dbReference type="NCBI Taxonomy" id="3880"/>
    <lineage>
        <taxon>Eukaryota</taxon>
        <taxon>Viridiplantae</taxon>
        <taxon>Streptophyta</taxon>
        <taxon>Embryophyta</taxon>
        <taxon>Tracheophyta</taxon>
        <taxon>Spermatophyta</taxon>
        <taxon>Magnoliopsida</taxon>
        <taxon>eudicotyledons</taxon>
        <taxon>Gunneridae</taxon>
        <taxon>Pentapetalae</taxon>
        <taxon>rosids</taxon>
        <taxon>fabids</taxon>
        <taxon>Fabales</taxon>
        <taxon>Fabaceae</taxon>
        <taxon>Papilionoideae</taxon>
        <taxon>50 kb inversion clade</taxon>
        <taxon>NPAAA clade</taxon>
        <taxon>Hologalegina</taxon>
        <taxon>IRL clade</taxon>
        <taxon>Trifolieae</taxon>
        <taxon>Medicago</taxon>
    </lineage>
</organism>
<reference evidence="8" key="1">
    <citation type="journal article" date="2018" name="Nat. Plants">
        <title>Whole-genome landscape of Medicago truncatula symbiotic genes.</title>
        <authorList>
            <person name="Pecrix Y."/>
            <person name="Gamas P."/>
            <person name="Carrere S."/>
        </authorList>
    </citation>
    <scope>NUCLEOTIDE SEQUENCE</scope>
    <source>
        <tissue evidence="8">Leaves</tissue>
    </source>
</reference>
<evidence type="ECO:0000259" key="7">
    <source>
        <dbReference type="Pfam" id="PF14226"/>
    </source>
</evidence>
<dbReference type="GO" id="GO:0046872">
    <property type="term" value="F:metal ion binding"/>
    <property type="evidence" value="ECO:0007669"/>
    <property type="project" value="UniProtKB-KW"/>
</dbReference>
<keyword evidence="8" id="KW-0560">Oxidoreductase</keyword>
<evidence type="ECO:0000256" key="3">
    <source>
        <dbReference type="ARBA" id="ARBA00054658"/>
    </source>
</evidence>
<dbReference type="FunFam" id="2.60.120.330:FF:000017">
    <property type="entry name" value="2-oxoglutarate-dependent dioxygenase DAO"/>
    <property type="match status" value="1"/>
</dbReference>
<dbReference type="InterPro" id="IPR026992">
    <property type="entry name" value="DIOX_N"/>
</dbReference>
<dbReference type="AlphaFoldDB" id="A0A396JFC1"/>
<keyword evidence="2" id="KW-0408">Iron</keyword>
<evidence type="ECO:0000256" key="1">
    <source>
        <dbReference type="ARBA" id="ARBA00022723"/>
    </source>
</evidence>
<dbReference type="Gene3D" id="2.60.120.330">
    <property type="entry name" value="B-lactam Antibiotic, Isopenicillin N Synthase, Chain"/>
    <property type="match status" value="1"/>
</dbReference>
<evidence type="ECO:0000256" key="2">
    <source>
        <dbReference type="ARBA" id="ARBA00023004"/>
    </source>
</evidence>
<dbReference type="Gramene" id="rna277">
    <property type="protein sequence ID" value="RHN76890.1"/>
    <property type="gene ID" value="gene277"/>
</dbReference>
<accession>A0A396JFC1</accession>
<protein>
    <recommendedName>
        <fullName evidence="4">2-oxoglutarate-dependent dioxygenase DAO</fullName>
    </recommendedName>
    <alternativeName>
        <fullName evidence="5">Protein DIOXYGENASE FOR AUXIN OXIDATION</fullName>
    </alternativeName>
</protein>
<dbReference type="Pfam" id="PF03171">
    <property type="entry name" value="2OG-FeII_Oxy"/>
    <property type="match status" value="1"/>
</dbReference>
<dbReference type="InterPro" id="IPR044861">
    <property type="entry name" value="IPNS-like_FE2OG_OXY"/>
</dbReference>
<comment type="caution">
    <text evidence="8">The sequence shown here is derived from an EMBL/GenBank/DDBJ whole genome shotgun (WGS) entry which is preliminary data.</text>
</comment>
<dbReference type="GO" id="GO:0051213">
    <property type="term" value="F:dioxygenase activity"/>
    <property type="evidence" value="ECO:0007669"/>
    <property type="project" value="UniProtKB-KW"/>
</dbReference>
<dbReference type="Proteomes" id="UP000265566">
    <property type="component" value="Chromosome 1"/>
</dbReference>
<feature type="domain" description="Non-haem dioxygenase N-terminal" evidence="7">
    <location>
        <begin position="8"/>
        <end position="92"/>
    </location>
</feature>
<comment type="function">
    <text evidence="3">2-oxoglutarate-dependent dioxygenase essential for auxin catabolism and maintenance of auxin homeostasis in reproductive organs. Catalyzes the irreversible oxidation of indole-3-acetic acid (IAA) to the biologically inactive 2-oxoindole-3-acetic acid (OxIAA).</text>
</comment>
<evidence type="ECO:0000313" key="8">
    <source>
        <dbReference type="EMBL" id="RHN76890.1"/>
    </source>
</evidence>
<dbReference type="InterPro" id="IPR050231">
    <property type="entry name" value="Iron_ascorbate_oxido_reductase"/>
</dbReference>
<sequence>MGSENEMIPCLDFSKYDLGVVDQEGSEEWKKMSKKVREACESHGCFIIMYDENKIPKNLCENMFIGMKDLFDLPEEIKRKHISSTPFSSYTSDDPKIPLSQTFGIDDASLGDNALAFTNLMWSQGNPTFCETMKTMSYKMLELHSLVLKMIIDGYGLPKQYTSTIEELKSRSSFRLMKYKVPEINKDYETALVSHTDKNTLTTLCQNEVQGLEVLTKTNQWIRLNIPQGGFVVIVGDTLKAWSNCRLHAAAHKVTMCGDKERYSFALFSVPKKDVKIEVPHELVEDKMHPLHYRSFNYDDYLDYVVLGLKENKEIITLEAFLGV</sequence>
<dbReference type="InterPro" id="IPR027443">
    <property type="entry name" value="IPNS-like_sf"/>
</dbReference>
<dbReference type="Pfam" id="PF14226">
    <property type="entry name" value="DIOX_N"/>
    <property type="match status" value="1"/>
</dbReference>
<feature type="domain" description="Isopenicillin N synthase-like Fe(2+) 2OG dioxygenase" evidence="6">
    <location>
        <begin position="187"/>
        <end position="269"/>
    </location>
</feature>
<dbReference type="PANTHER" id="PTHR47990">
    <property type="entry name" value="2-OXOGLUTARATE (2OG) AND FE(II)-DEPENDENT OXYGENASE SUPERFAMILY PROTEIN-RELATED"/>
    <property type="match status" value="1"/>
</dbReference>
<evidence type="ECO:0000256" key="4">
    <source>
        <dbReference type="ARBA" id="ARBA00074102"/>
    </source>
</evidence>
<keyword evidence="1" id="KW-0479">Metal-binding</keyword>
<gene>
    <name evidence="8" type="ORF">MtrunA17_Chr1g0148781</name>
</gene>
<name>A0A396JFC1_MEDTR</name>